<organism evidence="1 2">
    <name type="scientific">Aldrovandia affinis</name>
    <dbReference type="NCBI Taxonomy" id="143900"/>
    <lineage>
        <taxon>Eukaryota</taxon>
        <taxon>Metazoa</taxon>
        <taxon>Chordata</taxon>
        <taxon>Craniata</taxon>
        <taxon>Vertebrata</taxon>
        <taxon>Euteleostomi</taxon>
        <taxon>Actinopterygii</taxon>
        <taxon>Neopterygii</taxon>
        <taxon>Teleostei</taxon>
        <taxon>Notacanthiformes</taxon>
        <taxon>Halosauridae</taxon>
        <taxon>Aldrovandia</taxon>
    </lineage>
</organism>
<proteinExistence type="predicted"/>
<accession>A0AAD7SZT2</accession>
<gene>
    <name evidence="1" type="ORF">AAFF_G00154270</name>
</gene>
<name>A0AAD7SZT2_9TELE</name>
<sequence>MIWGTVRPHWSAVTLADSSDRLRRNTGGIQGPDRNPQYFPWLWNPRASYRRDVQIVNGQTRAALMARYRGTPLGVPASELQIASGVAFCLLRAPNVAVRVPRRPSRVRDVLRHRAGRPGLSAMMNSPSFIVSGINILNRFSSFRP</sequence>
<evidence type="ECO:0000313" key="2">
    <source>
        <dbReference type="Proteomes" id="UP001221898"/>
    </source>
</evidence>
<dbReference type="Proteomes" id="UP001221898">
    <property type="component" value="Unassembled WGS sequence"/>
</dbReference>
<reference evidence="1" key="1">
    <citation type="journal article" date="2023" name="Science">
        <title>Genome structures resolve the early diversification of teleost fishes.</title>
        <authorList>
            <person name="Parey E."/>
            <person name="Louis A."/>
            <person name="Montfort J."/>
            <person name="Bouchez O."/>
            <person name="Roques C."/>
            <person name="Iampietro C."/>
            <person name="Lluch J."/>
            <person name="Castinel A."/>
            <person name="Donnadieu C."/>
            <person name="Desvignes T."/>
            <person name="Floi Bucao C."/>
            <person name="Jouanno E."/>
            <person name="Wen M."/>
            <person name="Mejri S."/>
            <person name="Dirks R."/>
            <person name="Jansen H."/>
            <person name="Henkel C."/>
            <person name="Chen W.J."/>
            <person name="Zahm M."/>
            <person name="Cabau C."/>
            <person name="Klopp C."/>
            <person name="Thompson A.W."/>
            <person name="Robinson-Rechavi M."/>
            <person name="Braasch I."/>
            <person name="Lecointre G."/>
            <person name="Bobe J."/>
            <person name="Postlethwait J.H."/>
            <person name="Berthelot C."/>
            <person name="Roest Crollius H."/>
            <person name="Guiguen Y."/>
        </authorList>
    </citation>
    <scope>NUCLEOTIDE SEQUENCE</scope>
    <source>
        <strain evidence="1">NC1722</strain>
    </source>
</reference>
<keyword evidence="2" id="KW-1185">Reference proteome</keyword>
<dbReference type="AlphaFoldDB" id="A0AAD7SZT2"/>
<evidence type="ECO:0000313" key="1">
    <source>
        <dbReference type="EMBL" id="KAJ8411789.1"/>
    </source>
</evidence>
<dbReference type="EMBL" id="JAINUG010000021">
    <property type="protein sequence ID" value="KAJ8411789.1"/>
    <property type="molecule type" value="Genomic_DNA"/>
</dbReference>
<comment type="caution">
    <text evidence="1">The sequence shown here is derived from an EMBL/GenBank/DDBJ whole genome shotgun (WGS) entry which is preliminary data.</text>
</comment>
<protein>
    <submittedName>
        <fullName evidence="1">Uncharacterized protein</fullName>
    </submittedName>
</protein>